<dbReference type="AlphaFoldDB" id="A0A1W1XT25"/>
<proteinExistence type="predicted"/>
<evidence type="ECO:0000313" key="1">
    <source>
        <dbReference type="EMBL" id="SMC27046.1"/>
    </source>
</evidence>
<accession>A0A1W1XT25</accession>
<dbReference type="NCBIfam" id="TIGR02757">
    <property type="entry name" value="TIGR02757 family protein"/>
    <property type="match status" value="1"/>
</dbReference>
<dbReference type="InterPro" id="IPR011257">
    <property type="entry name" value="DNA_glycosylase"/>
</dbReference>
<organism evidence="1 2">
    <name type="scientific">Desulfacinum hydrothermale DSM 13146</name>
    <dbReference type="NCBI Taxonomy" id="1121390"/>
    <lineage>
        <taxon>Bacteria</taxon>
        <taxon>Pseudomonadati</taxon>
        <taxon>Thermodesulfobacteriota</taxon>
        <taxon>Syntrophobacteria</taxon>
        <taxon>Syntrophobacterales</taxon>
        <taxon>Syntrophobacteraceae</taxon>
        <taxon>Desulfacinum</taxon>
    </lineage>
</organism>
<keyword evidence="2" id="KW-1185">Reference proteome</keyword>
<dbReference type="GO" id="GO:0003824">
    <property type="term" value="F:catalytic activity"/>
    <property type="evidence" value="ECO:0007669"/>
    <property type="project" value="InterPro"/>
</dbReference>
<dbReference type="STRING" id="1121390.SAMN02746041_02858"/>
<name>A0A1W1XT25_9BACT</name>
<dbReference type="SUPFAM" id="SSF48150">
    <property type="entry name" value="DNA-glycosylase"/>
    <property type="match status" value="1"/>
</dbReference>
<dbReference type="GO" id="GO:0006281">
    <property type="term" value="P:DNA repair"/>
    <property type="evidence" value="ECO:0007669"/>
    <property type="project" value="InterPro"/>
</dbReference>
<dbReference type="Pfam" id="PF09674">
    <property type="entry name" value="DUF2400"/>
    <property type="match status" value="1"/>
</dbReference>
<gene>
    <name evidence="1" type="ORF">SAMN02746041_02858</name>
</gene>
<evidence type="ECO:0000313" key="2">
    <source>
        <dbReference type="Proteomes" id="UP000192783"/>
    </source>
</evidence>
<dbReference type="RefSeq" id="WP_084058769.1">
    <property type="nucleotide sequence ID" value="NZ_FWXF01000019.1"/>
</dbReference>
<reference evidence="1 2" key="1">
    <citation type="submission" date="2017-04" db="EMBL/GenBank/DDBJ databases">
        <authorList>
            <person name="Afonso C.L."/>
            <person name="Miller P.J."/>
            <person name="Scott M.A."/>
            <person name="Spackman E."/>
            <person name="Goraichik I."/>
            <person name="Dimitrov K.M."/>
            <person name="Suarez D.L."/>
            <person name="Swayne D.E."/>
        </authorList>
    </citation>
    <scope>NUCLEOTIDE SEQUENCE [LARGE SCALE GENOMIC DNA]</scope>
    <source>
        <strain evidence="1 2">DSM 13146</strain>
    </source>
</reference>
<dbReference type="OrthoDB" id="9773332at2"/>
<protein>
    <submittedName>
        <fullName evidence="1">TIGR02757 family protein</fullName>
    </submittedName>
</protein>
<dbReference type="InterPro" id="IPR014127">
    <property type="entry name" value="CHP02757"/>
</dbReference>
<sequence>MKPPGEGSARIAEFLETIYHRFNDRRYVPPDPLMFVHRYHRPEDREVVALIASSLAVGRVEAIAGCVERVLGWLGPNPAQCLLNAGEFHIRRWTAGFRYRFFDARQMGGLLAGLQRVLRRYGSLEACMEWACREKGEDMAQALDLFAATLGRQGEQHGAGRLLPLPRRGSACKRLHLFLRWMVRWDNVDPGGWNCLRPDQLQIPLDTHMFRIGRCLGFTCRKQADGRAAREITQGFARLVPTDPVRYDFALTRLGMRHGVGLETQLKDWSSGGSQGGDA</sequence>
<dbReference type="Proteomes" id="UP000192783">
    <property type="component" value="Unassembled WGS sequence"/>
</dbReference>
<dbReference type="EMBL" id="FWXF01000019">
    <property type="protein sequence ID" value="SMC27046.1"/>
    <property type="molecule type" value="Genomic_DNA"/>
</dbReference>